<dbReference type="FunFam" id="1.10.287.130:FF:000001">
    <property type="entry name" value="Two-component sensor histidine kinase"/>
    <property type="match status" value="1"/>
</dbReference>
<keyword evidence="14" id="KW-0175">Coiled coil</keyword>
<dbReference type="RefSeq" id="WP_086350986.1">
    <property type="nucleotide sequence ID" value="NZ_CP147247.1"/>
</dbReference>
<dbReference type="EMBL" id="NGMM01000009">
    <property type="protein sequence ID" value="OTP09820.1"/>
    <property type="molecule type" value="Genomic_DNA"/>
</dbReference>
<feature type="domain" description="Histidine kinase" evidence="16">
    <location>
        <begin position="273"/>
        <end position="490"/>
    </location>
</feature>
<keyword evidence="13 15" id="KW-0472">Membrane</keyword>
<feature type="domain" description="HAMP" evidence="17">
    <location>
        <begin position="206"/>
        <end position="258"/>
    </location>
</feature>
<evidence type="ECO:0000256" key="11">
    <source>
        <dbReference type="ARBA" id="ARBA00022989"/>
    </source>
</evidence>
<keyword evidence="20" id="KW-1185">Reference proteome</keyword>
<evidence type="ECO:0000256" key="10">
    <source>
        <dbReference type="ARBA" id="ARBA00022840"/>
    </source>
</evidence>
<keyword evidence="8" id="KW-0547">Nucleotide-binding</keyword>
<dbReference type="GO" id="GO:0000155">
    <property type="term" value="F:phosphorelay sensor kinase activity"/>
    <property type="evidence" value="ECO:0007669"/>
    <property type="project" value="InterPro"/>
</dbReference>
<dbReference type="PROSITE" id="PS50885">
    <property type="entry name" value="HAMP"/>
    <property type="match status" value="1"/>
</dbReference>
<sequence length="490" mass="55116">MKKHIAGRLIRLFSLLLVAMTIIIGLLFSVIFSKQTEDLHLEEMTHRGEVIQTTLTEYFTSNATSRQQSSGNHNGMMGYGAYLNFIDQISGDSVWVVDQNGDTLLKGQHHNRADSREPLPKNAEDMVAEVYQTKKAVLKKAGILLQLNTVTHALPILVSDEVAGVIIMYSDVASIHQNQANGYLILLVSLIIALLVGILVSVRLAKGFTAPIKEMESYTNTLIAGHYPPALTIHTEDELNELADRLSILSHRLEKAEKARKNKEQDEKEFLSQISHELRTPVMVMKSSLEALTDGLVDSPEEQRSYHKQLLKEADYLERLVNDLLELSRLQAVGFSLVKESVDPLEVVEDAVRSYRLKFAEKQQAFVFDNQLTAPIYLEGDQGRLTQLLKNLLENAYKYSEPNTRIKLLLEKVENQLHVQLINPSSQGIILDKKELFQAFHRGDRTSAEEGTGLGLAICQQIVQRHSGTITIKNTSDHQVIVDIYFPIQK</sequence>
<keyword evidence="4" id="KW-1003">Cell membrane</keyword>
<dbReference type="GO" id="GO:0005886">
    <property type="term" value="C:plasma membrane"/>
    <property type="evidence" value="ECO:0007669"/>
    <property type="project" value="UniProtKB-SubCell"/>
</dbReference>
<proteinExistence type="predicted"/>
<accession>A0A242JX80</accession>
<dbReference type="PANTHER" id="PTHR45528:SF1">
    <property type="entry name" value="SENSOR HISTIDINE KINASE CPXA"/>
    <property type="match status" value="1"/>
</dbReference>
<dbReference type="CDD" id="cd00082">
    <property type="entry name" value="HisKA"/>
    <property type="match status" value="1"/>
</dbReference>
<evidence type="ECO:0000256" key="5">
    <source>
        <dbReference type="ARBA" id="ARBA00022553"/>
    </source>
</evidence>
<dbReference type="InterPro" id="IPR004358">
    <property type="entry name" value="Sig_transdc_His_kin-like_C"/>
</dbReference>
<evidence type="ECO:0000256" key="14">
    <source>
        <dbReference type="SAM" id="Coils"/>
    </source>
</evidence>
<dbReference type="PANTHER" id="PTHR45528">
    <property type="entry name" value="SENSOR HISTIDINE KINASE CPXA"/>
    <property type="match status" value="1"/>
</dbReference>
<dbReference type="PRINTS" id="PR00344">
    <property type="entry name" value="BCTRLSENSOR"/>
</dbReference>
<dbReference type="EMBL" id="CP147247">
    <property type="protein sequence ID" value="WYJ91820.1"/>
    <property type="molecule type" value="Genomic_DNA"/>
</dbReference>
<dbReference type="InterPro" id="IPR036097">
    <property type="entry name" value="HisK_dim/P_sf"/>
</dbReference>
<reference evidence="19" key="2">
    <citation type="submission" date="2017-05" db="EMBL/GenBank/DDBJ databases">
        <authorList>
            <consortium name="The Broad Institute Genomics Platform"/>
            <consortium name="The Broad Institute Genomic Center for Infectious Diseases"/>
            <person name="Earl A."/>
            <person name="Manson A."/>
            <person name="Schwartman J."/>
            <person name="Gilmore M."/>
            <person name="Abouelleil A."/>
            <person name="Cao P."/>
            <person name="Chapman S."/>
            <person name="Cusick C."/>
            <person name="Shea T."/>
            <person name="Young S."/>
            <person name="Neafsey D."/>
            <person name="Nusbaum C."/>
            <person name="Birren B."/>
        </authorList>
    </citation>
    <scope>NUCLEOTIDE SEQUENCE</scope>
    <source>
        <strain evidence="19">9E7_DIV0242</strain>
    </source>
</reference>
<dbReference type="InterPro" id="IPR003661">
    <property type="entry name" value="HisK_dim/P_dom"/>
</dbReference>
<evidence type="ECO:0000256" key="3">
    <source>
        <dbReference type="ARBA" id="ARBA00012438"/>
    </source>
</evidence>
<evidence type="ECO:0000256" key="2">
    <source>
        <dbReference type="ARBA" id="ARBA00004651"/>
    </source>
</evidence>
<evidence type="ECO:0000256" key="4">
    <source>
        <dbReference type="ARBA" id="ARBA00022475"/>
    </source>
</evidence>
<organism evidence="18">
    <name type="scientific">Candidatus Enterococcus clewellii</name>
    <dbReference type="NCBI Taxonomy" id="1834193"/>
    <lineage>
        <taxon>Bacteria</taxon>
        <taxon>Bacillati</taxon>
        <taxon>Bacillota</taxon>
        <taxon>Bacilli</taxon>
        <taxon>Lactobacillales</taxon>
        <taxon>Enterococcaceae</taxon>
        <taxon>Enterococcus</taxon>
    </lineage>
</organism>
<dbReference type="Gene3D" id="6.10.340.10">
    <property type="match status" value="1"/>
</dbReference>
<keyword evidence="6" id="KW-0808">Transferase</keyword>
<keyword evidence="7 15" id="KW-0812">Transmembrane</keyword>
<evidence type="ECO:0000256" key="1">
    <source>
        <dbReference type="ARBA" id="ARBA00000085"/>
    </source>
</evidence>
<dbReference type="SUPFAM" id="SSF55874">
    <property type="entry name" value="ATPase domain of HSP90 chaperone/DNA topoisomerase II/histidine kinase"/>
    <property type="match status" value="1"/>
</dbReference>
<keyword evidence="5" id="KW-0597">Phosphoprotein</keyword>
<reference evidence="19" key="3">
    <citation type="submission" date="2024-03" db="EMBL/GenBank/DDBJ databases">
        <title>The Genome Sequence of Enterococcus sp. DIV0242b.</title>
        <authorList>
            <consortium name="The Broad Institute Genomics Platform"/>
            <consortium name="The Broad Institute Microbial Omics Core"/>
            <consortium name="The Broad Institute Genomic Center for Infectious Diseases"/>
            <person name="Earl A."/>
            <person name="Manson A."/>
            <person name="Gilmore M."/>
            <person name="Schwartman J."/>
            <person name="Shea T."/>
            <person name="Abouelleil A."/>
            <person name="Cao P."/>
            <person name="Chapman S."/>
            <person name="Cusick C."/>
            <person name="Young S."/>
            <person name="Neafsey D."/>
            <person name="Nusbaum C."/>
            <person name="Birren B."/>
        </authorList>
    </citation>
    <scope>NUCLEOTIDE SEQUENCE</scope>
    <source>
        <strain evidence="19">9E7_DIV0242</strain>
    </source>
</reference>
<keyword evidence="12" id="KW-0902">Two-component regulatory system</keyword>
<evidence type="ECO:0000256" key="9">
    <source>
        <dbReference type="ARBA" id="ARBA00022777"/>
    </source>
</evidence>
<dbReference type="EC" id="2.7.13.3" evidence="3"/>
<dbReference type="Pfam" id="PF02518">
    <property type="entry name" value="HATPase_c"/>
    <property type="match status" value="1"/>
</dbReference>
<dbReference type="InterPro" id="IPR005467">
    <property type="entry name" value="His_kinase_dom"/>
</dbReference>
<comment type="catalytic activity">
    <reaction evidence="1">
        <text>ATP + protein L-histidine = ADP + protein N-phospho-L-histidine.</text>
        <dbReference type="EC" id="2.7.13.3"/>
    </reaction>
</comment>
<evidence type="ECO:0000313" key="20">
    <source>
        <dbReference type="Proteomes" id="UP000195141"/>
    </source>
</evidence>
<evidence type="ECO:0000259" key="17">
    <source>
        <dbReference type="PROSITE" id="PS50885"/>
    </source>
</evidence>
<feature type="transmembrane region" description="Helical" evidence="15">
    <location>
        <begin position="183"/>
        <end position="205"/>
    </location>
</feature>
<dbReference type="SMART" id="SM00387">
    <property type="entry name" value="HATPase_c"/>
    <property type="match status" value="1"/>
</dbReference>
<dbReference type="InterPro" id="IPR003660">
    <property type="entry name" value="HAMP_dom"/>
</dbReference>
<keyword evidence="10" id="KW-0067">ATP-binding</keyword>
<keyword evidence="11 15" id="KW-1133">Transmembrane helix</keyword>
<dbReference type="Proteomes" id="UP000195141">
    <property type="component" value="Chromosome"/>
</dbReference>
<dbReference type="GO" id="GO:0005524">
    <property type="term" value="F:ATP binding"/>
    <property type="evidence" value="ECO:0007669"/>
    <property type="project" value="UniProtKB-KW"/>
</dbReference>
<dbReference type="Gene3D" id="3.30.565.10">
    <property type="entry name" value="Histidine kinase-like ATPase, C-terminal domain"/>
    <property type="match status" value="1"/>
</dbReference>
<feature type="transmembrane region" description="Helical" evidence="15">
    <location>
        <begin position="12"/>
        <end position="32"/>
    </location>
</feature>
<dbReference type="PROSITE" id="PS50109">
    <property type="entry name" value="HIS_KIN"/>
    <property type="match status" value="1"/>
</dbReference>
<evidence type="ECO:0000256" key="6">
    <source>
        <dbReference type="ARBA" id="ARBA00022679"/>
    </source>
</evidence>
<dbReference type="SMART" id="SM00388">
    <property type="entry name" value="HisKA"/>
    <property type="match status" value="1"/>
</dbReference>
<evidence type="ECO:0000256" key="13">
    <source>
        <dbReference type="ARBA" id="ARBA00023136"/>
    </source>
</evidence>
<evidence type="ECO:0000256" key="7">
    <source>
        <dbReference type="ARBA" id="ARBA00022692"/>
    </source>
</evidence>
<protein>
    <recommendedName>
        <fullName evidence="3">histidine kinase</fullName>
        <ecNumber evidence="3">2.7.13.3</ecNumber>
    </recommendedName>
</protein>
<dbReference type="Gene3D" id="1.10.287.130">
    <property type="match status" value="1"/>
</dbReference>
<dbReference type="Pfam" id="PF00512">
    <property type="entry name" value="HisKA"/>
    <property type="match status" value="1"/>
</dbReference>
<evidence type="ECO:0000256" key="15">
    <source>
        <dbReference type="SAM" id="Phobius"/>
    </source>
</evidence>
<evidence type="ECO:0000259" key="16">
    <source>
        <dbReference type="PROSITE" id="PS50109"/>
    </source>
</evidence>
<evidence type="ECO:0000256" key="12">
    <source>
        <dbReference type="ARBA" id="ARBA00023012"/>
    </source>
</evidence>
<comment type="subcellular location">
    <subcellularLocation>
        <location evidence="2">Cell membrane</location>
        <topology evidence="2">Multi-pass membrane protein</topology>
    </subcellularLocation>
</comment>
<reference evidence="18" key="1">
    <citation type="submission" date="2017-05" db="EMBL/GenBank/DDBJ databases">
        <title>The Genome Sequence of Enterococcus sp. 9E7_DIV0242.</title>
        <authorList>
            <consortium name="The Broad Institute Genomics Platform"/>
            <consortium name="The Broad Institute Genomic Center for Infectious Diseases"/>
            <person name="Earl A."/>
            <person name="Manson A."/>
            <person name="Schwartman J."/>
            <person name="Gilmore M."/>
            <person name="Abouelleil A."/>
            <person name="Cao P."/>
            <person name="Chapman S."/>
            <person name="Cusick C."/>
            <person name="Shea T."/>
            <person name="Young S."/>
            <person name="Neafsey D."/>
            <person name="Nusbaum C."/>
            <person name="Birren B."/>
        </authorList>
    </citation>
    <scope>NUCLEOTIDE SEQUENCE [LARGE SCALE GENOMIC DNA]</scope>
    <source>
        <strain evidence="18">9E7_DIV0242</strain>
    </source>
</reference>
<evidence type="ECO:0000256" key="8">
    <source>
        <dbReference type="ARBA" id="ARBA00022741"/>
    </source>
</evidence>
<dbReference type="AlphaFoldDB" id="A0A242JX80"/>
<keyword evidence="9" id="KW-0418">Kinase</keyword>
<dbReference type="InterPro" id="IPR036890">
    <property type="entry name" value="HATPase_C_sf"/>
</dbReference>
<dbReference type="InterPro" id="IPR003594">
    <property type="entry name" value="HATPase_dom"/>
</dbReference>
<dbReference type="OrthoDB" id="2359336at2"/>
<dbReference type="InterPro" id="IPR050398">
    <property type="entry name" value="HssS/ArlS-like"/>
</dbReference>
<name>A0A242JX80_9ENTE</name>
<evidence type="ECO:0000313" key="19">
    <source>
        <dbReference type="EMBL" id="WYJ91820.1"/>
    </source>
</evidence>
<feature type="coiled-coil region" evidence="14">
    <location>
        <begin position="239"/>
        <end position="273"/>
    </location>
</feature>
<evidence type="ECO:0000313" key="18">
    <source>
        <dbReference type="EMBL" id="OTP09820.1"/>
    </source>
</evidence>
<gene>
    <name evidence="19" type="ORF">A5888_003588</name>
    <name evidence="18" type="ORF">A5888_004016</name>
</gene>
<dbReference type="SUPFAM" id="SSF47384">
    <property type="entry name" value="Homodimeric domain of signal transducing histidine kinase"/>
    <property type="match status" value="1"/>
</dbReference>